<organism evidence="1">
    <name type="scientific">marine metagenome</name>
    <dbReference type="NCBI Taxonomy" id="408172"/>
    <lineage>
        <taxon>unclassified sequences</taxon>
        <taxon>metagenomes</taxon>
        <taxon>ecological metagenomes</taxon>
    </lineage>
</organism>
<dbReference type="AlphaFoldDB" id="A0A382JWZ7"/>
<accession>A0A382JWZ7</accession>
<dbReference type="InterPro" id="IPR036412">
    <property type="entry name" value="HAD-like_sf"/>
</dbReference>
<evidence type="ECO:0000313" key="1">
    <source>
        <dbReference type="EMBL" id="SVC15862.1"/>
    </source>
</evidence>
<dbReference type="SUPFAM" id="SSF56784">
    <property type="entry name" value="HAD-like"/>
    <property type="match status" value="1"/>
</dbReference>
<name>A0A382JWZ7_9ZZZZ</name>
<gene>
    <name evidence="1" type="ORF">METZ01_LOCUS268716</name>
</gene>
<dbReference type="EMBL" id="UINC01076570">
    <property type="protein sequence ID" value="SVC15862.1"/>
    <property type="molecule type" value="Genomic_DNA"/>
</dbReference>
<sequence>MISTSLDHEVLNQIESLDLNKDQPLLISDADEVILNFVRTFETYLNNIGLYYDLSSYALFGNIKKIEKNIPIANDEIIKHITNFYNLHTEEISFVDESVECLKRIDNDLGIQIIILSNLPHHNREKREISFKNNGLNFPIISNSGLKGLAVKQIAKKQENKIFFIDDISANLLSAYNEVDGIKLIHYISDERLEKLASTPKEINFKAKNWKEIYNYLEDETS</sequence>
<protein>
    <recommendedName>
        <fullName evidence="2">FCP1 homology domain-containing protein</fullName>
    </recommendedName>
</protein>
<evidence type="ECO:0008006" key="2">
    <source>
        <dbReference type="Google" id="ProtNLM"/>
    </source>
</evidence>
<proteinExistence type="predicted"/>
<reference evidence="1" key="1">
    <citation type="submission" date="2018-05" db="EMBL/GenBank/DDBJ databases">
        <authorList>
            <person name="Lanie J.A."/>
            <person name="Ng W.-L."/>
            <person name="Kazmierczak K.M."/>
            <person name="Andrzejewski T.M."/>
            <person name="Davidsen T.M."/>
            <person name="Wayne K.J."/>
            <person name="Tettelin H."/>
            <person name="Glass J.I."/>
            <person name="Rusch D."/>
            <person name="Podicherti R."/>
            <person name="Tsui H.-C.T."/>
            <person name="Winkler M.E."/>
        </authorList>
    </citation>
    <scope>NUCLEOTIDE SEQUENCE</scope>
</reference>